<proteinExistence type="predicted"/>
<name>I0BQ84_9BACL</name>
<gene>
    <name evidence="2" type="ORF">B2K_28185</name>
</gene>
<keyword evidence="1" id="KW-0175">Coiled coil</keyword>
<feature type="coiled-coil region" evidence="1">
    <location>
        <begin position="65"/>
        <end position="99"/>
    </location>
</feature>
<dbReference type="AlphaFoldDB" id="I0BQ84"/>
<accession>I0BQ84</accession>
<reference evidence="2 3" key="1">
    <citation type="submission" date="2013-06" db="EMBL/GenBank/DDBJ databases">
        <title>Complete genome sequence of Paenibacillus mucilaginosus K02.</title>
        <authorList>
            <person name="Xiao B."/>
            <person name="Sun L."/>
            <person name="Xiao L."/>
            <person name="Lian B."/>
        </authorList>
    </citation>
    <scope>NUCLEOTIDE SEQUENCE [LARGE SCALE GENOMIC DNA]</scope>
    <source>
        <strain evidence="2 3">K02</strain>
    </source>
</reference>
<sequence length="389" mass="43381">MEGHAVRWRTWISAGALLALLWSGTGTGAALAETARSETGRTGMAAEDKLLLEKGLQLYEIDQELARITVQEAGLQEKIAAAQRDAEAARTAADEARKHAARVIRAYNMGERDSLWGLLFSIRSFKDALVVMDYLQMILVRDRKALKGHTAAWTELKAKTAGLEEDAARLAETKSRYIRQRERMAALQQEIDAGLARSAEADKVQEEMRKLSQSWREEGIPLFRTYFRALAKALKELPDAVMNPGAQTTGGKPAGQFMLDGLNASFRITDGQLNAFLLEQNELFRHIRFRFEDGRIIASGTQDGTEVLLEGRYELAYKGGDPAKPYIRFRTGKLEYNGFQLPDTTIEAFEKEFDLGIYPQLVSSPFLKLQVTGVELETGALHILLKLAL</sequence>
<dbReference type="KEGG" id="pmw:B2K_28185"/>
<protein>
    <submittedName>
        <fullName evidence="2">Uncharacterized protein</fullName>
    </submittedName>
</protein>
<dbReference type="PATRIC" id="fig|997761.3.peg.5628"/>
<organism evidence="2 3">
    <name type="scientific">Paenibacillus mucilaginosus K02</name>
    <dbReference type="NCBI Taxonomy" id="997761"/>
    <lineage>
        <taxon>Bacteria</taxon>
        <taxon>Bacillati</taxon>
        <taxon>Bacillota</taxon>
        <taxon>Bacilli</taxon>
        <taxon>Bacillales</taxon>
        <taxon>Paenibacillaceae</taxon>
        <taxon>Paenibacillus</taxon>
    </lineage>
</organism>
<dbReference type="Proteomes" id="UP000007392">
    <property type="component" value="Chromosome"/>
</dbReference>
<dbReference type="EMBL" id="CP003422">
    <property type="protein sequence ID" value="AFH64531.1"/>
    <property type="molecule type" value="Genomic_DNA"/>
</dbReference>
<evidence type="ECO:0000313" key="3">
    <source>
        <dbReference type="Proteomes" id="UP000007392"/>
    </source>
</evidence>
<evidence type="ECO:0000256" key="1">
    <source>
        <dbReference type="SAM" id="Coils"/>
    </source>
</evidence>
<dbReference type="HOGENOM" id="CLU_719323_0_0_9"/>
<dbReference type="Gene3D" id="6.10.250.3150">
    <property type="match status" value="1"/>
</dbReference>
<evidence type="ECO:0000313" key="2">
    <source>
        <dbReference type="EMBL" id="AFH64531.1"/>
    </source>
</evidence>